<dbReference type="RefSeq" id="WP_203001246.1">
    <property type="nucleotide sequence ID" value="NZ_JAEMEF010000013.1"/>
</dbReference>
<evidence type="ECO:0000313" key="1">
    <source>
        <dbReference type="EMBL" id="MBL7560742.1"/>
    </source>
</evidence>
<reference evidence="1 2" key="1">
    <citation type="submission" date="2020-12" db="EMBL/GenBank/DDBJ databases">
        <title>Olleya sediminilitoris sp. nov., isolated from a tidal flat.</title>
        <authorList>
            <person name="Park S."/>
            <person name="Yoon J.-H."/>
        </authorList>
    </citation>
    <scope>NUCLEOTIDE SEQUENCE [LARGE SCALE GENOMIC DNA]</scope>
    <source>
        <strain evidence="1 2">YSTF-M6</strain>
    </source>
</reference>
<keyword evidence="2" id="KW-1185">Reference proteome</keyword>
<name>A0ABS1WNN9_9FLAO</name>
<protein>
    <submittedName>
        <fullName evidence="1">Uncharacterized protein</fullName>
    </submittedName>
</protein>
<evidence type="ECO:0000313" key="2">
    <source>
        <dbReference type="Proteomes" id="UP000605013"/>
    </source>
</evidence>
<comment type="caution">
    <text evidence="1">The sequence shown here is derived from an EMBL/GenBank/DDBJ whole genome shotgun (WGS) entry which is preliminary data.</text>
</comment>
<dbReference type="Proteomes" id="UP000605013">
    <property type="component" value="Unassembled WGS sequence"/>
</dbReference>
<organism evidence="1 2">
    <name type="scientific">Olleya sediminilitoris</name>
    <dbReference type="NCBI Taxonomy" id="2795739"/>
    <lineage>
        <taxon>Bacteria</taxon>
        <taxon>Pseudomonadati</taxon>
        <taxon>Bacteroidota</taxon>
        <taxon>Flavobacteriia</taxon>
        <taxon>Flavobacteriales</taxon>
        <taxon>Flavobacteriaceae</taxon>
    </lineage>
</organism>
<proteinExistence type="predicted"/>
<sequence length="97" mass="11469">MSLEETISNFKRDQNPDNEISIWLNMAKVFKVFTLENVEHQKLEVKKEAFRLILMRSMMSEKEAINKADLKLLNENKAKEILKNYSLDKKPIKIESK</sequence>
<accession>A0ABS1WNN9</accession>
<dbReference type="EMBL" id="JAEMEF010000013">
    <property type="protein sequence ID" value="MBL7560742.1"/>
    <property type="molecule type" value="Genomic_DNA"/>
</dbReference>
<gene>
    <name evidence="1" type="ORF">JAO71_13115</name>
</gene>